<dbReference type="RefSeq" id="WP_040373792.1">
    <property type="nucleotide sequence ID" value="NZ_CP068053.1"/>
</dbReference>
<keyword evidence="3" id="KW-1185">Reference proteome</keyword>
<reference evidence="2 3" key="1">
    <citation type="submission" date="2021-01" db="EMBL/GenBank/DDBJ databases">
        <title>FDA dAtabase for Regulatory Grade micrObial Sequences (FDA-ARGOS): Supporting development and validation of Infectious Disease Dx tests.</title>
        <authorList>
            <person name="Nelson B."/>
            <person name="Plummer A."/>
            <person name="Tallon L."/>
            <person name="Sadzewicz L."/>
            <person name="Zhao X."/>
            <person name="Boylan J."/>
            <person name="Ott S."/>
            <person name="Bowen H."/>
            <person name="Vavikolanu K."/>
            <person name="Mehta A."/>
            <person name="Aluvathingal J."/>
            <person name="Nadendla S."/>
            <person name="Myers T."/>
            <person name="Yan Y."/>
            <person name="Sichtig H."/>
        </authorList>
    </citation>
    <scope>NUCLEOTIDE SEQUENCE [LARGE SCALE GENOMIC DNA]</scope>
    <source>
        <strain evidence="2 3">FDAARGOS_1161</strain>
    </source>
</reference>
<dbReference type="Proteomes" id="UP000595254">
    <property type="component" value="Chromosome"/>
</dbReference>
<dbReference type="KEGG" id="ppsr:I6J18_19715"/>
<evidence type="ECO:0000313" key="3">
    <source>
        <dbReference type="Proteomes" id="UP000595254"/>
    </source>
</evidence>
<dbReference type="AlphaFoldDB" id="A0A974NLD3"/>
<dbReference type="InterPro" id="IPR008863">
    <property type="entry name" value="Toxic_anion-R_TelA"/>
</dbReference>
<dbReference type="PANTHER" id="PTHR38432">
    <property type="entry name" value="TELA-LIKE PROTEIN SAOUHSC_01408"/>
    <property type="match status" value="1"/>
</dbReference>
<gene>
    <name evidence="2" type="ORF">I6J18_19715</name>
</gene>
<sequence length="255" mass="29363">MNINVSGHRASDQAAKLASQIDSSTVAEFGLIVQGACTDLNHYLLRHVQKHESHELTKQLQLLKTQVARLSVESRKKSSSLWSRLLFWRRTIPEREALARLHRSEAELDRMAVKLTHLVRIFREDGKMLGKLEQLTFESYAEVELYLSALEIRLVDLRVEQAGTMLHQAAEERKYELQTSRTILLQTGEQIKMLQNNTQLIDDKIDHALQTIIPLWKKQIADVRNLSRKQTDAAKQFADSLEEIDGMVRELDNVK</sequence>
<evidence type="ECO:0000313" key="2">
    <source>
        <dbReference type="EMBL" id="QQS99789.1"/>
    </source>
</evidence>
<proteinExistence type="inferred from homology"/>
<name>A0A974NLD3_PERPY</name>
<protein>
    <submittedName>
        <fullName evidence="2">Toxic anion resistance protein</fullName>
    </submittedName>
</protein>
<accession>A0A974NLD3</accession>
<comment type="similarity">
    <text evidence="1">Belongs to the TelA family.</text>
</comment>
<evidence type="ECO:0000256" key="1">
    <source>
        <dbReference type="ARBA" id="ARBA00005541"/>
    </source>
</evidence>
<dbReference type="Pfam" id="PF05816">
    <property type="entry name" value="TelA"/>
    <property type="match status" value="1"/>
</dbReference>
<dbReference type="EMBL" id="CP068053">
    <property type="protein sequence ID" value="QQS99789.1"/>
    <property type="molecule type" value="Genomic_DNA"/>
</dbReference>
<organism evidence="2 3">
    <name type="scientific">Peribacillus psychrosaccharolyticus</name>
    <name type="common">Bacillus psychrosaccharolyticus</name>
    <dbReference type="NCBI Taxonomy" id="1407"/>
    <lineage>
        <taxon>Bacteria</taxon>
        <taxon>Bacillati</taxon>
        <taxon>Bacillota</taxon>
        <taxon>Bacilli</taxon>
        <taxon>Bacillales</taxon>
        <taxon>Bacillaceae</taxon>
        <taxon>Peribacillus</taxon>
    </lineage>
</organism>
<dbReference type="PANTHER" id="PTHR38432:SF1">
    <property type="entry name" value="TELA-LIKE PROTEIN SAOUHSC_01408"/>
    <property type="match status" value="1"/>
</dbReference>